<evidence type="ECO:0000313" key="1">
    <source>
        <dbReference type="EMBL" id="ELS32452.1"/>
    </source>
</evidence>
<organism evidence="1 2">
    <name type="scientific">Pseudanabaena biceps PCC 7429</name>
    <dbReference type="NCBI Taxonomy" id="927668"/>
    <lineage>
        <taxon>Bacteria</taxon>
        <taxon>Bacillati</taxon>
        <taxon>Cyanobacteriota</taxon>
        <taxon>Cyanophyceae</taxon>
        <taxon>Pseudanabaenales</taxon>
        <taxon>Pseudanabaenaceae</taxon>
        <taxon>Pseudanabaena</taxon>
    </lineage>
</organism>
<reference evidence="1 2" key="1">
    <citation type="journal article" date="2013" name="Proc. Natl. Acad. Sci. U.S.A.">
        <title>Improving the coverage of the cyanobacterial phylum using diversity-driven genome sequencing.</title>
        <authorList>
            <person name="Shih P.M."/>
            <person name="Wu D."/>
            <person name="Latifi A."/>
            <person name="Axen S.D."/>
            <person name="Fewer D.P."/>
            <person name="Talla E."/>
            <person name="Calteau A."/>
            <person name="Cai F."/>
            <person name="Tandeau de Marsac N."/>
            <person name="Rippka R."/>
            <person name="Herdman M."/>
            <person name="Sivonen K."/>
            <person name="Coursin T."/>
            <person name="Laurent T."/>
            <person name="Goodwin L."/>
            <person name="Nolan M."/>
            <person name="Davenport K.W."/>
            <person name="Han C.S."/>
            <person name="Rubin E.M."/>
            <person name="Eisen J.A."/>
            <person name="Woyke T."/>
            <person name="Gugger M."/>
            <person name="Kerfeld C.A."/>
        </authorList>
    </citation>
    <scope>NUCLEOTIDE SEQUENCE [LARGE SCALE GENOMIC DNA]</scope>
    <source>
        <strain evidence="1 2">PCC 7429</strain>
    </source>
</reference>
<accession>L8MWT5</accession>
<dbReference type="EMBL" id="ALWB01000093">
    <property type="protein sequence ID" value="ELS32452.1"/>
    <property type="molecule type" value="Genomic_DNA"/>
</dbReference>
<name>L8MWT5_9CYAN</name>
<dbReference type="AlphaFoldDB" id="L8MWT5"/>
<dbReference type="PATRIC" id="fig|927668.3.peg.2747"/>
<comment type="caution">
    <text evidence="1">The sequence shown here is derived from an EMBL/GenBank/DDBJ whole genome shotgun (WGS) entry which is preliminary data.</text>
</comment>
<gene>
    <name evidence="1" type="ORF">Pse7429DRAFT_2647</name>
</gene>
<evidence type="ECO:0000313" key="2">
    <source>
        <dbReference type="Proteomes" id="UP000011201"/>
    </source>
</evidence>
<protein>
    <submittedName>
        <fullName evidence="1">Uncharacterized protein</fullName>
    </submittedName>
</protein>
<proteinExistence type="predicted"/>
<dbReference type="Proteomes" id="UP000011201">
    <property type="component" value="Unassembled WGS sequence"/>
</dbReference>
<keyword evidence="2" id="KW-1185">Reference proteome</keyword>
<sequence length="272" mass="31316">MRIVNRQPLNVELLTLDDGTQKIAWDVKQLQSLLGISDLLHQEESSSTASTGVNSSGIPTIETVIAILDELGLKDLYEVRYRKQYATIIPKTDSKRPKVAMYVVQQQSELALSIHDKIWTNHIARFHWTITIYNEVFGINEDADSYFKKLYIPPSEKPEFFGRIIELSEKINVNLSDFEEHTYSTSKFYNLPSFDYNPLILDMTAQDICYEISSDQRFPSTSRISLSQHLEIKNLIQDLINNIEIFLRSNGDKPEIQIDDEQSEDSAIDDDF</sequence>